<accession>A0A263BX12</accession>
<evidence type="ECO:0000256" key="2">
    <source>
        <dbReference type="ARBA" id="ARBA00013855"/>
    </source>
</evidence>
<dbReference type="AlphaFoldDB" id="A0A263BX12"/>
<dbReference type="PANTHER" id="PTHR34138:SF1">
    <property type="entry name" value="CELL SHAPE-DETERMINING PROTEIN MREC"/>
    <property type="match status" value="1"/>
</dbReference>
<reference evidence="8" key="1">
    <citation type="submission" date="2017-08" db="EMBL/GenBank/DDBJ databases">
        <authorList>
            <person name="Huang Z."/>
        </authorList>
    </citation>
    <scope>NUCLEOTIDE SEQUENCE [LARGE SCALE GENOMIC DNA]</scope>
    <source>
        <strain evidence="8">SA5d-4</strain>
    </source>
</reference>
<reference evidence="7 8" key="2">
    <citation type="submission" date="2017-09" db="EMBL/GenBank/DDBJ databases">
        <title>Bacillus patelloidae sp. nov., isolated from the intestinal tract of a marine limpet.</title>
        <authorList>
            <person name="Liu R."/>
            <person name="Dong C."/>
            <person name="Shao Z."/>
        </authorList>
    </citation>
    <scope>NUCLEOTIDE SEQUENCE [LARGE SCALE GENOMIC DNA]</scope>
    <source>
        <strain evidence="7 8">SA5d-4</strain>
    </source>
</reference>
<feature type="domain" description="Rod shape-determining protein MreC beta-barrel core" evidence="6">
    <location>
        <begin position="123"/>
        <end position="274"/>
    </location>
</feature>
<evidence type="ECO:0000256" key="1">
    <source>
        <dbReference type="ARBA" id="ARBA00009369"/>
    </source>
</evidence>
<evidence type="ECO:0000259" key="6">
    <source>
        <dbReference type="Pfam" id="PF04085"/>
    </source>
</evidence>
<dbReference type="InterPro" id="IPR055342">
    <property type="entry name" value="MreC_beta-barrel_core"/>
</dbReference>
<evidence type="ECO:0000313" key="8">
    <source>
        <dbReference type="Proteomes" id="UP000217083"/>
    </source>
</evidence>
<gene>
    <name evidence="7" type="primary">mreC</name>
    <name evidence="7" type="ORF">CIB95_05735</name>
</gene>
<sequence>MPQFFSNKKLIVLLVSIILLVALIGISMRDREQLTLPEQFIMDSVGWVQSLFYQPAQLVAGFFENVEEIKYVYEENKLLKSRLEDFVKISVEANQLRSENKRLMELIGKENSLRNYVIRHASVIARTPDGWHSFFTINIGAQDGVTAKMAVITAEGLIGKIKDVSPFSSTVQILTDVDRTNRISAIVDGDEAAFGLIEGYDPESKKLLFKKIPSDITLEVGATVVTSGLGGIFPRGLVIGSITEVRADEYGATQMAIVEPSANFYDIDHVMVIEREINGAVEETQ</sequence>
<dbReference type="RefSeq" id="WP_094923068.1">
    <property type="nucleotide sequence ID" value="NZ_NPIA01000002.1"/>
</dbReference>
<keyword evidence="3 5" id="KW-0133">Cell shape</keyword>
<name>A0A263BX12_9BACI</name>
<evidence type="ECO:0000256" key="5">
    <source>
        <dbReference type="PIRNR" id="PIRNR038471"/>
    </source>
</evidence>
<dbReference type="PIRSF" id="PIRSF038471">
    <property type="entry name" value="MreC"/>
    <property type="match status" value="1"/>
</dbReference>
<dbReference type="NCBIfam" id="TIGR00219">
    <property type="entry name" value="mreC"/>
    <property type="match status" value="1"/>
</dbReference>
<comment type="similarity">
    <text evidence="1 5">Belongs to the MreC family.</text>
</comment>
<dbReference type="Gene3D" id="2.40.10.340">
    <property type="entry name" value="Rod shape-determining protein MreC, domain 1"/>
    <property type="match status" value="1"/>
</dbReference>
<dbReference type="InterPro" id="IPR042175">
    <property type="entry name" value="Cell/Rod_MreC_2"/>
</dbReference>
<dbReference type="GO" id="GO:0008360">
    <property type="term" value="P:regulation of cell shape"/>
    <property type="evidence" value="ECO:0007669"/>
    <property type="project" value="UniProtKB-KW"/>
</dbReference>
<dbReference type="EMBL" id="NPIA01000002">
    <property type="protein sequence ID" value="OZM57857.1"/>
    <property type="molecule type" value="Genomic_DNA"/>
</dbReference>
<evidence type="ECO:0000313" key="7">
    <source>
        <dbReference type="EMBL" id="OZM57857.1"/>
    </source>
</evidence>
<dbReference type="InterPro" id="IPR007221">
    <property type="entry name" value="MreC"/>
</dbReference>
<keyword evidence="8" id="KW-1185">Reference proteome</keyword>
<dbReference type="PANTHER" id="PTHR34138">
    <property type="entry name" value="CELL SHAPE-DETERMINING PROTEIN MREC"/>
    <property type="match status" value="1"/>
</dbReference>
<evidence type="ECO:0000256" key="3">
    <source>
        <dbReference type="ARBA" id="ARBA00022960"/>
    </source>
</evidence>
<comment type="caution">
    <text evidence="7">The sequence shown here is derived from an EMBL/GenBank/DDBJ whole genome shotgun (WGS) entry which is preliminary data.</text>
</comment>
<dbReference type="GO" id="GO:0005886">
    <property type="term" value="C:plasma membrane"/>
    <property type="evidence" value="ECO:0007669"/>
    <property type="project" value="TreeGrafter"/>
</dbReference>
<comment type="function">
    <text evidence="5">Involved in formation and maintenance of cell shape.</text>
</comment>
<dbReference type="Proteomes" id="UP000217083">
    <property type="component" value="Unassembled WGS sequence"/>
</dbReference>
<dbReference type="Pfam" id="PF04085">
    <property type="entry name" value="MreC"/>
    <property type="match status" value="1"/>
</dbReference>
<organism evidence="7 8">
    <name type="scientific">Lottiidibacillus patelloidae</name>
    <dbReference type="NCBI Taxonomy" id="2670334"/>
    <lineage>
        <taxon>Bacteria</taxon>
        <taxon>Bacillati</taxon>
        <taxon>Bacillota</taxon>
        <taxon>Bacilli</taxon>
        <taxon>Bacillales</taxon>
        <taxon>Bacillaceae</taxon>
        <taxon>Lottiidibacillus</taxon>
    </lineage>
</organism>
<proteinExistence type="inferred from homology"/>
<evidence type="ECO:0000256" key="4">
    <source>
        <dbReference type="ARBA" id="ARBA00032089"/>
    </source>
</evidence>
<dbReference type="Gene3D" id="2.40.10.350">
    <property type="entry name" value="Rod shape-determining protein MreC, domain 2"/>
    <property type="match status" value="1"/>
</dbReference>
<protein>
    <recommendedName>
        <fullName evidence="2 5">Cell shape-determining protein MreC</fullName>
    </recommendedName>
    <alternativeName>
        <fullName evidence="4 5">Cell shape protein MreC</fullName>
    </alternativeName>
</protein>
<dbReference type="InterPro" id="IPR042177">
    <property type="entry name" value="Cell/Rod_1"/>
</dbReference>